<gene>
    <name evidence="7" type="ORF">BJ986_001869</name>
</gene>
<dbReference type="InterPro" id="IPR051533">
    <property type="entry name" value="WaaL-like"/>
</dbReference>
<dbReference type="AlphaFoldDB" id="A0A852WQ64"/>
<keyword evidence="7" id="KW-0436">Ligase</keyword>
<dbReference type="RefSeq" id="WP_179421737.1">
    <property type="nucleotide sequence ID" value="NZ_JACCAB010000001.1"/>
</dbReference>
<dbReference type="Proteomes" id="UP000573599">
    <property type="component" value="Unassembled WGS sequence"/>
</dbReference>
<evidence type="ECO:0000256" key="5">
    <source>
        <dbReference type="SAM" id="Phobius"/>
    </source>
</evidence>
<feature type="transmembrane region" description="Helical" evidence="5">
    <location>
        <begin position="360"/>
        <end position="378"/>
    </location>
</feature>
<feature type="transmembrane region" description="Helical" evidence="5">
    <location>
        <begin position="205"/>
        <end position="235"/>
    </location>
</feature>
<dbReference type="PANTHER" id="PTHR37422:SF13">
    <property type="entry name" value="LIPOPOLYSACCHARIDE BIOSYNTHESIS PROTEIN PA4999-RELATED"/>
    <property type="match status" value="1"/>
</dbReference>
<proteinExistence type="predicted"/>
<evidence type="ECO:0000256" key="1">
    <source>
        <dbReference type="ARBA" id="ARBA00004141"/>
    </source>
</evidence>
<dbReference type="PANTHER" id="PTHR37422">
    <property type="entry name" value="TEICHURONIC ACID BIOSYNTHESIS PROTEIN TUAE"/>
    <property type="match status" value="1"/>
</dbReference>
<dbReference type="EMBL" id="JACCAB010000001">
    <property type="protein sequence ID" value="NYG07382.1"/>
    <property type="molecule type" value="Genomic_DNA"/>
</dbReference>
<accession>A0A852WQ64</accession>
<dbReference type="Pfam" id="PF04932">
    <property type="entry name" value="Wzy_C"/>
    <property type="match status" value="1"/>
</dbReference>
<keyword evidence="2 5" id="KW-0812">Transmembrane</keyword>
<dbReference type="GO" id="GO:0016020">
    <property type="term" value="C:membrane"/>
    <property type="evidence" value="ECO:0007669"/>
    <property type="project" value="UniProtKB-SubCell"/>
</dbReference>
<organism evidence="7 8">
    <name type="scientific">Pedococcus badiiscoriae</name>
    <dbReference type="NCBI Taxonomy" id="642776"/>
    <lineage>
        <taxon>Bacteria</taxon>
        <taxon>Bacillati</taxon>
        <taxon>Actinomycetota</taxon>
        <taxon>Actinomycetes</taxon>
        <taxon>Micrococcales</taxon>
        <taxon>Intrasporangiaceae</taxon>
        <taxon>Pedococcus</taxon>
    </lineage>
</organism>
<feature type="transmembrane region" description="Helical" evidence="5">
    <location>
        <begin position="326"/>
        <end position="348"/>
    </location>
</feature>
<dbReference type="InterPro" id="IPR007016">
    <property type="entry name" value="O-antigen_ligase-rel_domated"/>
</dbReference>
<evidence type="ECO:0000256" key="4">
    <source>
        <dbReference type="ARBA" id="ARBA00023136"/>
    </source>
</evidence>
<name>A0A852WQ64_9MICO</name>
<dbReference type="GO" id="GO:0016874">
    <property type="term" value="F:ligase activity"/>
    <property type="evidence" value="ECO:0007669"/>
    <property type="project" value="UniProtKB-KW"/>
</dbReference>
<evidence type="ECO:0000313" key="8">
    <source>
        <dbReference type="Proteomes" id="UP000573599"/>
    </source>
</evidence>
<keyword evidence="8" id="KW-1185">Reference proteome</keyword>
<evidence type="ECO:0000259" key="6">
    <source>
        <dbReference type="Pfam" id="PF04932"/>
    </source>
</evidence>
<feature type="transmembrane region" description="Helical" evidence="5">
    <location>
        <begin position="384"/>
        <end position="401"/>
    </location>
</feature>
<keyword evidence="4 5" id="KW-0472">Membrane</keyword>
<comment type="caution">
    <text evidence="7">The sequence shown here is derived from an EMBL/GenBank/DDBJ whole genome shotgun (WGS) entry which is preliminary data.</text>
</comment>
<evidence type="ECO:0000313" key="7">
    <source>
        <dbReference type="EMBL" id="NYG07382.1"/>
    </source>
</evidence>
<feature type="transmembrane region" description="Helical" evidence="5">
    <location>
        <begin position="20"/>
        <end position="40"/>
    </location>
</feature>
<reference evidence="7 8" key="1">
    <citation type="submission" date="2020-07" db="EMBL/GenBank/DDBJ databases">
        <title>Sequencing the genomes of 1000 actinobacteria strains.</title>
        <authorList>
            <person name="Klenk H.-P."/>
        </authorList>
    </citation>
    <scope>NUCLEOTIDE SEQUENCE [LARGE SCALE GENOMIC DNA]</scope>
    <source>
        <strain evidence="7 8">DSM 23987</strain>
    </source>
</reference>
<protein>
    <submittedName>
        <fullName evidence="7">O-antigen ligase</fullName>
    </submittedName>
</protein>
<feature type="transmembrane region" description="Helical" evidence="5">
    <location>
        <begin position="247"/>
        <end position="268"/>
    </location>
</feature>
<feature type="transmembrane region" description="Helical" evidence="5">
    <location>
        <begin position="116"/>
        <end position="136"/>
    </location>
</feature>
<sequence length="423" mass="45308">MTLYAVLLFAVPSRLVFKPLGGVGTPAAMVGMVAFIWWVWDTTHRSGPRRPLVPVERAGLILLAVALGSFVAATSRVINTTEMHGVQQGCLGMIALVGVMLTSSAGVTSSERLHVLLRRITLFAGLVGALGFIQFVTKHTFIDNLSIPGLTWNSDVEVADRNGFYRPAGTATHPLEFATTTAVLLPLALHVALDSKWETSSLRRWFPVAMLCLAVPLSISRSAIIGTAIIVVVLFPTWHRTLRKAALVVGSLLLVAVYVSIPGFLGTIQGMFTGLQNNASIGSRTDSYTLASEFIARAPIFGRGVGTFNASYRILDNQYLATLIDMGLVGLICLLGVFVTGLVTAARVRMLATDERDRSLAITLVASIAASTTSYGFFDAFSFPMFSGVSFLLVGLAGQLGREQIARQRGRTDGPASSETWAN</sequence>
<feature type="transmembrane region" description="Helical" evidence="5">
    <location>
        <begin position="60"/>
        <end position="78"/>
    </location>
</feature>
<feature type="domain" description="O-antigen ligase-related" evidence="6">
    <location>
        <begin position="208"/>
        <end position="335"/>
    </location>
</feature>
<comment type="subcellular location">
    <subcellularLocation>
        <location evidence="1">Membrane</location>
        <topology evidence="1">Multi-pass membrane protein</topology>
    </subcellularLocation>
</comment>
<evidence type="ECO:0000256" key="3">
    <source>
        <dbReference type="ARBA" id="ARBA00022989"/>
    </source>
</evidence>
<evidence type="ECO:0000256" key="2">
    <source>
        <dbReference type="ARBA" id="ARBA00022692"/>
    </source>
</evidence>
<feature type="transmembrane region" description="Helical" evidence="5">
    <location>
        <begin position="90"/>
        <end position="110"/>
    </location>
</feature>
<keyword evidence="3 5" id="KW-1133">Transmembrane helix</keyword>